<evidence type="ECO:0000313" key="4">
    <source>
        <dbReference type="EMBL" id="KAL1845255.1"/>
    </source>
</evidence>
<protein>
    <recommendedName>
        <fullName evidence="3">DUF3835 domain-containing protein</fullName>
    </recommendedName>
</protein>
<dbReference type="Pfam" id="PF13758">
    <property type="entry name" value="Prefoldin_3"/>
    <property type="match status" value="1"/>
</dbReference>
<dbReference type="PANTHER" id="PTHR15111">
    <property type="entry name" value="RNA POLYMERASE II SUBUNIT 5-MEDIATING PROTEIN NNX3"/>
    <property type="match status" value="1"/>
</dbReference>
<feature type="coiled-coil region" evidence="1">
    <location>
        <begin position="96"/>
        <end position="130"/>
    </location>
</feature>
<dbReference type="EMBL" id="JAZHXJ010001175">
    <property type="protein sequence ID" value="KAL1845255.1"/>
    <property type="molecule type" value="Genomic_DNA"/>
</dbReference>
<dbReference type="InterPro" id="IPR052255">
    <property type="entry name" value="RNA_pol_II_subunit5-mediator"/>
</dbReference>
<feature type="compositionally biased region" description="Acidic residues" evidence="2">
    <location>
        <begin position="315"/>
        <end position="347"/>
    </location>
</feature>
<evidence type="ECO:0000313" key="5">
    <source>
        <dbReference type="Proteomes" id="UP001586593"/>
    </source>
</evidence>
<evidence type="ECO:0000256" key="2">
    <source>
        <dbReference type="SAM" id="MobiDB-lite"/>
    </source>
</evidence>
<dbReference type="Proteomes" id="UP001586593">
    <property type="component" value="Unassembled WGS sequence"/>
</dbReference>
<keyword evidence="1" id="KW-0175">Coiled coil</keyword>
<dbReference type="PANTHER" id="PTHR15111:SF0">
    <property type="entry name" value="UNCONVENTIONAL PREFOLDIN RPB5 INTERACTOR 1"/>
    <property type="match status" value="1"/>
</dbReference>
<feature type="compositionally biased region" description="Basic and acidic residues" evidence="2">
    <location>
        <begin position="449"/>
        <end position="468"/>
    </location>
</feature>
<sequence length="606" mass="67059">MAQARARDITEDLERHRQVLEDTVSRLRSSLLHWQQWYLEYSALKEEVEAAESRPPPSRREDLARIRRDFEGELLDRKEVGEILGKHDLREPAQVLTTLARRLEYVERNVEALRKQLTAAEDRLAASNVVARPDGGTDEESGLPITDIIEELDEEGNVVSFRLQSGADSGAKVLEALEKAGVDEVVADEKGGGAIKTTGPETARDGSASKPRGDQAVEACSEKATATSEKLQNTSAAKSVSFSDDTKPGHEIPQQPMSRAARRLETIMRDAKEQEKMDISSAVIPEDESPEDAQLRREMLEYGMSEIGPVVAELQLDDDGTDDEEEDFTEDEEGDDDDDDDIDDEDELGRYKYSVITDDYRRRMQELEKRLGVQSAFAARPMDATPVPEGQVGRISVVREPSSQTQPPAPGAEPVTHGEAKPQPAPKKGVRFAEQLDIAPDGPAAAEVKPPHKKEEVNPLSDVVERTAQKPVASEKTPKRTSRFKKERHSDAQPAAPSAVTGPLNVPVRFLDEERPAAPAGPEGKTVADVVLERETPSAVREPDELDSTLLQQEAAVEYHRMRNRLIQKQGGFLREESEEAVAPLDDDEGGPRRMSKFKAARLSRR</sequence>
<feature type="region of interest" description="Disordered" evidence="2">
    <location>
        <begin position="311"/>
        <end position="350"/>
    </location>
</feature>
<dbReference type="InterPro" id="IPR039553">
    <property type="entry name" value="Prefoldin-like"/>
</dbReference>
<dbReference type="InterPro" id="IPR024325">
    <property type="entry name" value="DUF3835"/>
</dbReference>
<feature type="compositionally biased region" description="Basic and acidic residues" evidence="2">
    <location>
        <begin position="262"/>
        <end position="278"/>
    </location>
</feature>
<feature type="compositionally biased region" description="Polar residues" evidence="2">
    <location>
        <begin position="224"/>
        <end position="243"/>
    </location>
</feature>
<feature type="region of interest" description="Disordered" evidence="2">
    <location>
        <begin position="575"/>
        <end position="606"/>
    </location>
</feature>
<gene>
    <name evidence="4" type="ORF">VTK73DRAFT_789</name>
</gene>
<evidence type="ECO:0000256" key="1">
    <source>
        <dbReference type="SAM" id="Coils"/>
    </source>
</evidence>
<feature type="region of interest" description="Disordered" evidence="2">
    <location>
        <begin position="373"/>
        <end position="505"/>
    </location>
</feature>
<feature type="domain" description="DUF3835" evidence="3">
    <location>
        <begin position="527"/>
        <end position="603"/>
    </location>
</feature>
<feature type="domain" description="DUF3835" evidence="3">
    <location>
        <begin position="465"/>
        <end position="488"/>
    </location>
</feature>
<comment type="caution">
    <text evidence="4">The sequence shown here is derived from an EMBL/GenBank/DDBJ whole genome shotgun (WGS) entry which is preliminary data.</text>
</comment>
<proteinExistence type="predicted"/>
<dbReference type="Pfam" id="PF12927">
    <property type="entry name" value="DUF3835"/>
    <property type="match status" value="2"/>
</dbReference>
<evidence type="ECO:0000259" key="3">
    <source>
        <dbReference type="Pfam" id="PF12927"/>
    </source>
</evidence>
<keyword evidence="5" id="KW-1185">Reference proteome</keyword>
<feature type="region of interest" description="Disordered" evidence="2">
    <location>
        <begin position="186"/>
        <end position="293"/>
    </location>
</feature>
<feature type="compositionally biased region" description="Acidic residues" evidence="2">
    <location>
        <begin position="577"/>
        <end position="589"/>
    </location>
</feature>
<organism evidence="4 5">
    <name type="scientific">Phialemonium thermophilum</name>
    <dbReference type="NCBI Taxonomy" id="223376"/>
    <lineage>
        <taxon>Eukaryota</taxon>
        <taxon>Fungi</taxon>
        <taxon>Dikarya</taxon>
        <taxon>Ascomycota</taxon>
        <taxon>Pezizomycotina</taxon>
        <taxon>Sordariomycetes</taxon>
        <taxon>Sordariomycetidae</taxon>
        <taxon>Cephalothecales</taxon>
        <taxon>Cephalothecaceae</taxon>
        <taxon>Phialemonium</taxon>
    </lineage>
</organism>
<dbReference type="SUPFAM" id="SSF46579">
    <property type="entry name" value="Prefoldin"/>
    <property type="match status" value="1"/>
</dbReference>
<accession>A0ABR3VUB9</accession>
<reference evidence="4 5" key="1">
    <citation type="journal article" date="2024" name="Commun. Biol.">
        <title>Comparative genomic analysis of thermophilic fungi reveals convergent evolutionary adaptations and gene losses.</title>
        <authorList>
            <person name="Steindorff A.S."/>
            <person name="Aguilar-Pontes M.V."/>
            <person name="Robinson A.J."/>
            <person name="Andreopoulos B."/>
            <person name="LaButti K."/>
            <person name="Kuo A."/>
            <person name="Mondo S."/>
            <person name="Riley R."/>
            <person name="Otillar R."/>
            <person name="Haridas S."/>
            <person name="Lipzen A."/>
            <person name="Grimwood J."/>
            <person name="Schmutz J."/>
            <person name="Clum A."/>
            <person name="Reid I.D."/>
            <person name="Moisan M.C."/>
            <person name="Butler G."/>
            <person name="Nguyen T.T.M."/>
            <person name="Dewar K."/>
            <person name="Conant G."/>
            <person name="Drula E."/>
            <person name="Henrissat B."/>
            <person name="Hansel C."/>
            <person name="Singer S."/>
            <person name="Hutchinson M.I."/>
            <person name="de Vries R.P."/>
            <person name="Natvig D.O."/>
            <person name="Powell A.J."/>
            <person name="Tsang A."/>
            <person name="Grigoriev I.V."/>
        </authorList>
    </citation>
    <scope>NUCLEOTIDE SEQUENCE [LARGE SCALE GENOMIC DNA]</scope>
    <source>
        <strain evidence="4 5">ATCC 24622</strain>
    </source>
</reference>
<feature type="compositionally biased region" description="Basic residues" evidence="2">
    <location>
        <begin position="594"/>
        <end position="606"/>
    </location>
</feature>
<name>A0ABR3VUB9_9PEZI</name>